<feature type="transmembrane region" description="Helical" evidence="8">
    <location>
        <begin position="7"/>
        <end position="26"/>
    </location>
</feature>
<feature type="transmembrane region" description="Helical" evidence="8">
    <location>
        <begin position="130"/>
        <end position="149"/>
    </location>
</feature>
<feature type="transmembrane region" description="Helical" evidence="8">
    <location>
        <begin position="95"/>
        <end position="118"/>
    </location>
</feature>
<evidence type="ECO:0000256" key="2">
    <source>
        <dbReference type="ARBA" id="ARBA00022448"/>
    </source>
</evidence>
<evidence type="ECO:0000313" key="11">
    <source>
        <dbReference type="Proteomes" id="UP001065549"/>
    </source>
</evidence>
<feature type="transmembrane region" description="Helical" evidence="8">
    <location>
        <begin position="32"/>
        <end position="57"/>
    </location>
</feature>
<feature type="domain" description="Major facilitator superfamily associated" evidence="9">
    <location>
        <begin position="7"/>
        <end position="356"/>
    </location>
</feature>
<keyword evidence="4" id="KW-0997">Cell inner membrane</keyword>
<dbReference type="Pfam" id="PF12832">
    <property type="entry name" value="MFS_1_like"/>
    <property type="match status" value="1"/>
</dbReference>
<evidence type="ECO:0000256" key="7">
    <source>
        <dbReference type="ARBA" id="ARBA00023136"/>
    </source>
</evidence>
<feature type="transmembrane region" description="Helical" evidence="8">
    <location>
        <begin position="223"/>
        <end position="244"/>
    </location>
</feature>
<keyword evidence="11" id="KW-1185">Reference proteome</keyword>
<evidence type="ECO:0000256" key="5">
    <source>
        <dbReference type="ARBA" id="ARBA00022692"/>
    </source>
</evidence>
<name>A0A9J6QVC5_9FIRM</name>
<keyword evidence="6 8" id="KW-1133">Transmembrane helix</keyword>
<evidence type="ECO:0000256" key="4">
    <source>
        <dbReference type="ARBA" id="ARBA00022519"/>
    </source>
</evidence>
<feature type="transmembrane region" description="Helical" evidence="8">
    <location>
        <begin position="69"/>
        <end position="89"/>
    </location>
</feature>
<dbReference type="Proteomes" id="UP001065549">
    <property type="component" value="Unassembled WGS sequence"/>
</dbReference>
<evidence type="ECO:0000256" key="1">
    <source>
        <dbReference type="ARBA" id="ARBA00004429"/>
    </source>
</evidence>
<feature type="transmembrane region" description="Helical" evidence="8">
    <location>
        <begin position="155"/>
        <end position="179"/>
    </location>
</feature>
<dbReference type="Gene3D" id="1.20.1250.20">
    <property type="entry name" value="MFS general substrate transporter like domains"/>
    <property type="match status" value="2"/>
</dbReference>
<reference evidence="10" key="1">
    <citation type="submission" date="2022-09" db="EMBL/GenBank/DDBJ databases">
        <title>Culturomic study of gut microbiota in children with autism spectrum disorder.</title>
        <authorList>
            <person name="Efimov B.A."/>
            <person name="Chaplin A.V."/>
            <person name="Sokolova S.R."/>
            <person name="Pikina A.P."/>
            <person name="Korzhanova M."/>
            <person name="Belova V."/>
            <person name="Korostin D."/>
        </authorList>
    </citation>
    <scope>NUCLEOTIDE SEQUENCE</scope>
    <source>
        <strain evidence="10">ASD5510</strain>
    </source>
</reference>
<keyword evidence="7 8" id="KW-0472">Membrane</keyword>
<feature type="transmembrane region" description="Helical" evidence="8">
    <location>
        <begin position="323"/>
        <end position="343"/>
    </location>
</feature>
<feature type="transmembrane region" description="Helical" evidence="8">
    <location>
        <begin position="288"/>
        <end position="311"/>
    </location>
</feature>
<dbReference type="PANTHER" id="PTHR23522">
    <property type="entry name" value="BLL5896 PROTEIN"/>
    <property type="match status" value="1"/>
</dbReference>
<keyword evidence="3" id="KW-1003">Cell membrane</keyword>
<keyword evidence="2" id="KW-0813">Transport</keyword>
<sequence>MKRSYVGFSLLYTFSFMALGSFMPLIGQYLAFIGFSGTQIGTITAAGTCVAIFAGAFWGKVYDGSKNKYLLIMLLCLAASLIAVSLLAIRWYPLFLLLYGCMYFFQAPVMPLSDSLTLEESLPFSRIRKWGAVGFALGVFGSGRLAAMIGLETIFWFYSICFFLSALLLMLMTGSRGSVRQSVRQKKTGSYRMLLRDKRLMQLILCTFFVGGTNVANNTYFSFLYIEGGGTIAGVGIVMLLMVGSEAPFMQWSARLAGRFSLEKTILGAIGVSVIRFFIYSLEPSYIILALLFFMQGAVNGIILVEFVRYVNLLAPSGHEGMAVAMYYALGSNGSAIVCQLIGGAALDRFGPGGVYFFFAAFNLIGLILYLIFGLQKKSKKEREKRLTEGKKFG</sequence>
<protein>
    <submittedName>
        <fullName evidence="10">MFS transporter</fullName>
    </submittedName>
</protein>
<dbReference type="AlphaFoldDB" id="A0A9J6QVC5"/>
<evidence type="ECO:0000313" key="10">
    <source>
        <dbReference type="EMBL" id="MCU7379111.1"/>
    </source>
</evidence>
<comment type="caution">
    <text evidence="10">The sequence shown here is derived from an EMBL/GenBank/DDBJ whole genome shotgun (WGS) entry which is preliminary data.</text>
</comment>
<dbReference type="PANTHER" id="PTHR23522:SF10">
    <property type="entry name" value="3-PHENYLPROPIONIC ACID TRANSPORTER-RELATED"/>
    <property type="match status" value="1"/>
</dbReference>
<evidence type="ECO:0000256" key="6">
    <source>
        <dbReference type="ARBA" id="ARBA00022989"/>
    </source>
</evidence>
<gene>
    <name evidence="10" type="ORF">OBO34_12220</name>
</gene>
<dbReference type="RefSeq" id="WP_269478571.1">
    <property type="nucleotide sequence ID" value="NZ_JAOSHN010000005.1"/>
</dbReference>
<organism evidence="10 11">
    <name type="scientific">Hominibacterium faecale</name>
    <dbReference type="NCBI Taxonomy" id="2839743"/>
    <lineage>
        <taxon>Bacteria</taxon>
        <taxon>Bacillati</taxon>
        <taxon>Bacillota</taxon>
        <taxon>Clostridia</taxon>
        <taxon>Peptostreptococcales</taxon>
        <taxon>Anaerovoracaceae</taxon>
        <taxon>Hominibacterium</taxon>
    </lineage>
</organism>
<accession>A0A9J6QVC5</accession>
<proteinExistence type="predicted"/>
<feature type="transmembrane region" description="Helical" evidence="8">
    <location>
        <begin position="355"/>
        <end position="375"/>
    </location>
</feature>
<feature type="non-terminal residue" evidence="10">
    <location>
        <position position="394"/>
    </location>
</feature>
<dbReference type="SUPFAM" id="SSF103473">
    <property type="entry name" value="MFS general substrate transporter"/>
    <property type="match status" value="1"/>
</dbReference>
<evidence type="ECO:0000256" key="8">
    <source>
        <dbReference type="SAM" id="Phobius"/>
    </source>
</evidence>
<dbReference type="InterPro" id="IPR036259">
    <property type="entry name" value="MFS_trans_sf"/>
</dbReference>
<comment type="subcellular location">
    <subcellularLocation>
        <location evidence="1">Cell inner membrane</location>
        <topology evidence="1">Multi-pass membrane protein</topology>
    </subcellularLocation>
</comment>
<dbReference type="InterPro" id="IPR024989">
    <property type="entry name" value="MFS_assoc_dom"/>
</dbReference>
<evidence type="ECO:0000259" key="9">
    <source>
        <dbReference type="Pfam" id="PF12832"/>
    </source>
</evidence>
<keyword evidence="5 8" id="KW-0812">Transmembrane</keyword>
<evidence type="ECO:0000256" key="3">
    <source>
        <dbReference type="ARBA" id="ARBA00022475"/>
    </source>
</evidence>
<dbReference type="GO" id="GO:0005886">
    <property type="term" value="C:plasma membrane"/>
    <property type="evidence" value="ECO:0007669"/>
    <property type="project" value="UniProtKB-SubCell"/>
</dbReference>
<dbReference type="EMBL" id="JAOSHN010000005">
    <property type="protein sequence ID" value="MCU7379111.1"/>
    <property type="molecule type" value="Genomic_DNA"/>
</dbReference>